<dbReference type="PANTHER" id="PTHR12741">
    <property type="entry name" value="LYST-INTERACTING PROTEIN LIP5 DOPAMINE RESPONSIVE PROTEIN DRG-1"/>
    <property type="match status" value="1"/>
</dbReference>
<accession>A0ABD3C1V9</accession>
<reference evidence="2" key="1">
    <citation type="journal article" date="2024" name="IScience">
        <title>Strigolactones Initiate the Formation of Haustorium-like Structures in Castilleja.</title>
        <authorList>
            <person name="Buerger M."/>
            <person name="Peterson D."/>
            <person name="Chory J."/>
        </authorList>
    </citation>
    <scope>NUCLEOTIDE SEQUENCE [LARGE SCALE GENOMIC DNA]</scope>
</reference>
<evidence type="ECO:0000313" key="1">
    <source>
        <dbReference type="EMBL" id="KAL3623547.1"/>
    </source>
</evidence>
<protein>
    <submittedName>
        <fullName evidence="1">Callose synthase 10</fullName>
    </submittedName>
</protein>
<evidence type="ECO:0000313" key="2">
    <source>
        <dbReference type="Proteomes" id="UP001632038"/>
    </source>
</evidence>
<sequence>MDIHIWYTLLSAKYGAIMGARARLGEIRSIEMVHKRFESFPEAFVKNLVSPQSTD</sequence>
<comment type="caution">
    <text evidence="1">The sequence shown here is derived from an EMBL/GenBank/DDBJ whole genome shotgun (WGS) entry which is preliminary data.</text>
</comment>
<organism evidence="1 2">
    <name type="scientific">Castilleja foliolosa</name>
    <dbReference type="NCBI Taxonomy" id="1961234"/>
    <lineage>
        <taxon>Eukaryota</taxon>
        <taxon>Viridiplantae</taxon>
        <taxon>Streptophyta</taxon>
        <taxon>Embryophyta</taxon>
        <taxon>Tracheophyta</taxon>
        <taxon>Spermatophyta</taxon>
        <taxon>Magnoliopsida</taxon>
        <taxon>eudicotyledons</taxon>
        <taxon>Gunneridae</taxon>
        <taxon>Pentapetalae</taxon>
        <taxon>asterids</taxon>
        <taxon>lamiids</taxon>
        <taxon>Lamiales</taxon>
        <taxon>Orobanchaceae</taxon>
        <taxon>Pedicularideae</taxon>
        <taxon>Castillejinae</taxon>
        <taxon>Castilleja</taxon>
    </lineage>
</organism>
<dbReference type="AlphaFoldDB" id="A0ABD3C1V9"/>
<dbReference type="PANTHER" id="PTHR12741:SF67">
    <property type="entry name" value="CALLOSE SYNTHASE 10"/>
    <property type="match status" value="1"/>
</dbReference>
<proteinExistence type="predicted"/>
<name>A0ABD3C1V9_9LAMI</name>
<gene>
    <name evidence="1" type="primary">CALS10_1</name>
    <name evidence="1" type="ORF">CASFOL_032363</name>
</gene>
<dbReference type="Proteomes" id="UP001632038">
    <property type="component" value="Unassembled WGS sequence"/>
</dbReference>
<dbReference type="EMBL" id="JAVIJP010000054">
    <property type="protein sequence ID" value="KAL3623547.1"/>
    <property type="molecule type" value="Genomic_DNA"/>
</dbReference>
<keyword evidence="2" id="KW-1185">Reference proteome</keyword>